<accession>A0A5C4JQP3</accession>
<protein>
    <submittedName>
        <fullName evidence="2">Uncharacterized protein</fullName>
    </submittedName>
</protein>
<proteinExistence type="predicted"/>
<evidence type="ECO:0000313" key="3">
    <source>
        <dbReference type="Proteomes" id="UP000307874"/>
    </source>
</evidence>
<reference evidence="2 3" key="2">
    <citation type="submission" date="2019-06" db="EMBL/GenBank/DDBJ databases">
        <title>Martelella lutilitoris sp. nov., isolated from a tidal mudflat.</title>
        <authorList>
            <person name="Kim Y.-J."/>
        </authorList>
    </citation>
    <scope>NUCLEOTIDE SEQUENCE [LARGE SCALE GENOMIC DNA]</scope>
    <source>
        <strain evidence="2 3">GH2-6</strain>
    </source>
</reference>
<evidence type="ECO:0000313" key="2">
    <source>
        <dbReference type="EMBL" id="TNB47736.1"/>
    </source>
</evidence>
<comment type="caution">
    <text evidence="2">The sequence shown here is derived from an EMBL/GenBank/DDBJ whole genome shotgun (WGS) entry which is preliminary data.</text>
</comment>
<dbReference type="AlphaFoldDB" id="A0A5C4JQP3"/>
<reference evidence="2 3" key="1">
    <citation type="submission" date="2019-05" db="EMBL/GenBank/DDBJ databases">
        <authorList>
            <person name="Lee S.D."/>
        </authorList>
    </citation>
    <scope>NUCLEOTIDE SEQUENCE [LARGE SCALE GENOMIC DNA]</scope>
    <source>
        <strain evidence="2 3">GH2-6</strain>
    </source>
</reference>
<organism evidence="2 3">
    <name type="scientific">Martelella lutilitoris</name>
    <dbReference type="NCBI Taxonomy" id="2583532"/>
    <lineage>
        <taxon>Bacteria</taxon>
        <taxon>Pseudomonadati</taxon>
        <taxon>Pseudomonadota</taxon>
        <taxon>Alphaproteobacteria</taxon>
        <taxon>Hyphomicrobiales</taxon>
        <taxon>Aurantimonadaceae</taxon>
        <taxon>Martelella</taxon>
    </lineage>
</organism>
<dbReference type="Proteomes" id="UP000307874">
    <property type="component" value="Unassembled WGS sequence"/>
</dbReference>
<keyword evidence="3" id="KW-1185">Reference proteome</keyword>
<feature type="region of interest" description="Disordered" evidence="1">
    <location>
        <begin position="83"/>
        <end position="121"/>
    </location>
</feature>
<dbReference type="RefSeq" id="WP_138748896.1">
    <property type="nucleotide sequence ID" value="NZ_VCLB01000006.1"/>
</dbReference>
<sequence>MNDGLRLRGRKAGLDTISGTLVPRKLPRQAHRAGFADIVKKGHSVAKHDVFHQRMATASLHVSTKSAGGEIFAEHERIVTALRAQTTPDLAERRELRNYERPKPCQPLYGESAGSQKARPF</sequence>
<dbReference type="EMBL" id="VCLB01000006">
    <property type="protein sequence ID" value="TNB47736.1"/>
    <property type="molecule type" value="Genomic_DNA"/>
</dbReference>
<evidence type="ECO:0000256" key="1">
    <source>
        <dbReference type="SAM" id="MobiDB-lite"/>
    </source>
</evidence>
<name>A0A5C4JQP3_9HYPH</name>
<feature type="compositionally biased region" description="Basic and acidic residues" evidence="1">
    <location>
        <begin position="90"/>
        <end position="103"/>
    </location>
</feature>
<gene>
    <name evidence="2" type="ORF">FF124_12920</name>
</gene>